<accession>A0A437RAJ6</accession>
<keyword evidence="3" id="KW-1185">Reference proteome</keyword>
<organism evidence="2 3">
    <name type="scientific">Rubrivivax rivuli</name>
    <dbReference type="NCBI Taxonomy" id="1862385"/>
    <lineage>
        <taxon>Bacteria</taxon>
        <taxon>Pseudomonadati</taxon>
        <taxon>Pseudomonadota</taxon>
        <taxon>Betaproteobacteria</taxon>
        <taxon>Burkholderiales</taxon>
        <taxon>Sphaerotilaceae</taxon>
        <taxon>Rubrivivax</taxon>
    </lineage>
</organism>
<protein>
    <submittedName>
        <fullName evidence="2">Sel1 repeat family protein</fullName>
    </submittedName>
</protein>
<dbReference type="InterPro" id="IPR006597">
    <property type="entry name" value="Sel1-like"/>
</dbReference>
<dbReference type="Pfam" id="PF08238">
    <property type="entry name" value="Sel1"/>
    <property type="match status" value="4"/>
</dbReference>
<comment type="caution">
    <text evidence="2">The sequence shown here is derived from an EMBL/GenBank/DDBJ whole genome shotgun (WGS) entry which is preliminary data.</text>
</comment>
<dbReference type="SUPFAM" id="SSF81901">
    <property type="entry name" value="HCP-like"/>
    <property type="match status" value="1"/>
</dbReference>
<dbReference type="EMBL" id="SACR01000006">
    <property type="protein sequence ID" value="RVU43801.1"/>
    <property type="molecule type" value="Genomic_DNA"/>
</dbReference>
<dbReference type="Proteomes" id="UP000285575">
    <property type="component" value="Unassembled WGS sequence"/>
</dbReference>
<dbReference type="SMART" id="SM00671">
    <property type="entry name" value="SEL1"/>
    <property type="match status" value="4"/>
</dbReference>
<dbReference type="InterPro" id="IPR011990">
    <property type="entry name" value="TPR-like_helical_dom_sf"/>
</dbReference>
<keyword evidence="1" id="KW-0677">Repeat</keyword>
<dbReference type="OrthoDB" id="8912283at2"/>
<evidence type="ECO:0000256" key="1">
    <source>
        <dbReference type="ARBA" id="ARBA00022737"/>
    </source>
</evidence>
<dbReference type="PANTHER" id="PTHR46430">
    <property type="entry name" value="PROTEIN SKT5-RELATED"/>
    <property type="match status" value="1"/>
</dbReference>
<gene>
    <name evidence="2" type="ORF">EOE66_19210</name>
</gene>
<dbReference type="Gene3D" id="1.25.40.10">
    <property type="entry name" value="Tetratricopeptide repeat domain"/>
    <property type="match status" value="1"/>
</dbReference>
<reference evidence="2 3" key="1">
    <citation type="submission" date="2019-01" db="EMBL/GenBank/DDBJ databases">
        <authorList>
            <person name="Chen W.-M."/>
        </authorList>
    </citation>
    <scope>NUCLEOTIDE SEQUENCE [LARGE SCALE GENOMIC DNA]</scope>
    <source>
        <strain evidence="2 3">KYPY4</strain>
    </source>
</reference>
<proteinExistence type="predicted"/>
<dbReference type="RefSeq" id="WP_128230360.1">
    <property type="nucleotide sequence ID" value="NZ_SACR01000006.1"/>
</dbReference>
<dbReference type="InterPro" id="IPR051726">
    <property type="entry name" value="Chitin_Synth_Reg"/>
</dbReference>
<dbReference type="PANTHER" id="PTHR46430:SF2">
    <property type="entry name" value="CHITIN SYNTHASE REGULATORY FACTOR 4"/>
    <property type="match status" value="1"/>
</dbReference>
<evidence type="ECO:0000313" key="3">
    <source>
        <dbReference type="Proteomes" id="UP000285575"/>
    </source>
</evidence>
<evidence type="ECO:0000313" key="2">
    <source>
        <dbReference type="EMBL" id="RVU43801.1"/>
    </source>
</evidence>
<sequence>MPTCLHSPQPAARRAPSRAASFFRLLAPLAVALWLPAVWAQGSAALDKRLDEALSLRKAGQTTQARAILDELVAQGHAKAMAELADALRTGNGAEKDPARALPLFEKAADAGNLWAVRMVGWMYEKGEGVTADAAKALAAYTRAADKGDSWSAAQIGDMYFSGSTATPANAPEAMRWWQRAAKGGSAFAMNALGRHHATGLEGVPKNPDEAHYWSVRAMVAGHEGAKQRLLEASYRSPTDVMAAFNRIVQNAGGRLRVANYKDDGINGGTFTLYRTADGSAGGNVVWMMDFGVKPSPELRTVIAARVRKANQADEKEGRAWREMILRELNLPLHQVAPQIFEADLRP</sequence>
<name>A0A437RAJ6_9BURK</name>
<dbReference type="AlphaFoldDB" id="A0A437RAJ6"/>